<dbReference type="AlphaFoldDB" id="J2Y728"/>
<dbReference type="NCBIfam" id="TIGR02205">
    <property type="entry name" value="septum_zipA"/>
    <property type="match status" value="1"/>
</dbReference>
<keyword evidence="2 8" id="KW-0997">Cell inner membrane</keyword>
<evidence type="ECO:0000256" key="3">
    <source>
        <dbReference type="ARBA" id="ARBA00022618"/>
    </source>
</evidence>
<accession>J2Y728</accession>
<dbReference type="GO" id="GO:0005886">
    <property type="term" value="C:plasma membrane"/>
    <property type="evidence" value="ECO:0007669"/>
    <property type="project" value="UniProtKB-SubCell"/>
</dbReference>
<comment type="function">
    <text evidence="8 9">Essential cell division protein that stabilizes the FtsZ protofilaments by cross-linking them and that serves as a cytoplasmic membrane anchor for the Z ring. Also required for the recruitment to the septal ring of downstream cell division proteins.</text>
</comment>
<dbReference type="PANTHER" id="PTHR38685">
    <property type="entry name" value="CELL DIVISION PROTEIN ZIPA"/>
    <property type="match status" value="1"/>
</dbReference>
<comment type="subcellular location">
    <subcellularLocation>
        <location evidence="8">Cell inner membrane</location>
        <topology evidence="8">Single-pass type I membrane protein</topology>
    </subcellularLocation>
    <text evidence="8">Localizes to the Z ring in an FtsZ-dependent manner.</text>
</comment>
<organism evidence="12">
    <name type="scientific">Pseudomonas fluorescens (strain Q2-87)</name>
    <dbReference type="NCBI Taxonomy" id="1038922"/>
    <lineage>
        <taxon>Bacteria</taxon>
        <taxon>Pseudomonadati</taxon>
        <taxon>Pseudomonadota</taxon>
        <taxon>Gammaproteobacteria</taxon>
        <taxon>Pseudomonadales</taxon>
        <taxon>Pseudomonadaceae</taxon>
        <taxon>Pseudomonas</taxon>
    </lineage>
</organism>
<keyword evidence="4 8" id="KW-0812">Transmembrane</keyword>
<dbReference type="eggNOG" id="COG3115">
    <property type="taxonomic scope" value="Bacteria"/>
</dbReference>
<evidence type="ECO:0000256" key="2">
    <source>
        <dbReference type="ARBA" id="ARBA00022519"/>
    </source>
</evidence>
<feature type="transmembrane region" description="Helical" evidence="8">
    <location>
        <begin position="6"/>
        <end position="25"/>
    </location>
</feature>
<evidence type="ECO:0000256" key="7">
    <source>
        <dbReference type="ARBA" id="ARBA00023306"/>
    </source>
</evidence>
<dbReference type="Pfam" id="PF04354">
    <property type="entry name" value="ZipA_C"/>
    <property type="match status" value="1"/>
</dbReference>
<evidence type="ECO:0000256" key="9">
    <source>
        <dbReference type="RuleBase" id="RU003612"/>
    </source>
</evidence>
<name>J2Y728_PSEFQ</name>
<dbReference type="InterPro" id="IPR011919">
    <property type="entry name" value="Cell_div_ZipA"/>
</dbReference>
<dbReference type="HAMAP" id="MF_00509">
    <property type="entry name" value="ZipA"/>
    <property type="match status" value="1"/>
</dbReference>
<keyword evidence="1 8" id="KW-1003">Cell membrane</keyword>
<feature type="region of interest" description="Disordered" evidence="10">
    <location>
        <begin position="70"/>
        <end position="136"/>
    </location>
</feature>
<feature type="compositionally biased region" description="Low complexity" evidence="10">
    <location>
        <begin position="102"/>
        <end position="113"/>
    </location>
</feature>
<feature type="compositionally biased region" description="Basic and acidic residues" evidence="10">
    <location>
        <begin position="119"/>
        <end position="136"/>
    </location>
</feature>
<dbReference type="RefSeq" id="WP_003183521.1">
    <property type="nucleotide sequence ID" value="NZ_CM001558.1"/>
</dbReference>
<gene>
    <name evidence="8 12" type="primary">zipA</name>
    <name evidence="12" type="ORF">PflQ2_3675</name>
</gene>
<evidence type="ECO:0000256" key="10">
    <source>
        <dbReference type="SAM" id="MobiDB-lite"/>
    </source>
</evidence>
<evidence type="ECO:0000256" key="5">
    <source>
        <dbReference type="ARBA" id="ARBA00022989"/>
    </source>
</evidence>
<proteinExistence type="inferred from homology"/>
<dbReference type="SMART" id="SM00771">
    <property type="entry name" value="ZipA_C"/>
    <property type="match status" value="1"/>
</dbReference>
<keyword evidence="5 8" id="KW-1133">Transmembrane helix</keyword>
<comment type="caution">
    <text evidence="12">The sequence shown here is derived from an EMBL/GenBank/DDBJ whole genome shotgun (WGS) entry which is preliminary data.</text>
</comment>
<sequence length="281" mass="31260">MEIGLREWLIVIGIIVIAGILFDGWRRMRGGKGKLKFRLDRSLSNLPDDDGNAELLGPPRVLDTHKEPQLDEHDLPSMSAPAREPRESGSKRGKRNSEPSQGDLNLNLDLDGGPSFSSRDNDFPDESKVPSADKDQAQAEEVLVISVICRDPAGFKGPALLQNILESGLRFGEMDIFHRHESMAGNGEVLFSMANAVKPGVFDLDDIDHFSTPAVSFFLGLPGPRHPKQAFDVMVAAARKLSQELNGELKDDQRSVLTAQTIEHYRQRIVEFERRALTQKR</sequence>
<evidence type="ECO:0000259" key="11">
    <source>
        <dbReference type="SMART" id="SM00771"/>
    </source>
</evidence>
<dbReference type="EMBL" id="AGBM01000001">
    <property type="protein sequence ID" value="EJL02654.1"/>
    <property type="molecule type" value="Genomic_DNA"/>
</dbReference>
<reference evidence="12" key="1">
    <citation type="journal article" date="2012" name="PLoS Genet.">
        <title>Comparative Genomics of Plant-Associated Pseudomonas spp.: Insights into Diversity and Inheritance of Traits Involved in Multitrophic Interactions.</title>
        <authorList>
            <person name="Loper J.E."/>
            <person name="Hassan K.A."/>
            <person name="Mavrodi D.V."/>
            <person name="Davis E.W.II."/>
            <person name="Lim C.K."/>
            <person name="Shaffer B.T."/>
            <person name="Elbourne L.D."/>
            <person name="Stockwell V.O."/>
            <person name="Hartney S.L."/>
            <person name="Breakwell K."/>
            <person name="Henkels M.D."/>
            <person name="Tetu S.G."/>
            <person name="Rangel L.I."/>
            <person name="Kidarsa T.A."/>
            <person name="Wilson N.L."/>
            <person name="van de Mortel J.E."/>
            <person name="Song C."/>
            <person name="Blumhagen R."/>
            <person name="Radune D."/>
            <person name="Hostetler J.B."/>
            <person name="Brinkac L.M."/>
            <person name="Durkin A.S."/>
            <person name="Kluepfel D.A."/>
            <person name="Wechter W.P."/>
            <person name="Anderson A.J."/>
            <person name="Kim Y.C."/>
            <person name="Pierson L.S.III."/>
            <person name="Pierson E.A."/>
            <person name="Lindow S.E."/>
            <person name="Kobayashi D.Y."/>
            <person name="Raaijmakers J.M."/>
            <person name="Weller D.M."/>
            <person name="Thomashow L.S."/>
            <person name="Allen A.E."/>
            <person name="Paulsen I.T."/>
        </authorList>
    </citation>
    <scope>NUCLEOTIDE SEQUENCE [LARGE SCALE GENOMIC DNA]</scope>
    <source>
        <strain evidence="12">Q2-87</strain>
    </source>
</reference>
<dbReference type="SUPFAM" id="SSF64383">
    <property type="entry name" value="Cell-division protein ZipA, C-terminal domain"/>
    <property type="match status" value="1"/>
</dbReference>
<dbReference type="InterPro" id="IPR007449">
    <property type="entry name" value="ZipA_FtsZ-bd_C"/>
</dbReference>
<dbReference type="InterPro" id="IPR036765">
    <property type="entry name" value="ZipA_FtsZ-bd_C_sf"/>
</dbReference>
<protein>
    <recommendedName>
        <fullName evidence="8 9">Cell division protein ZipA</fullName>
    </recommendedName>
</protein>
<comment type="subunit">
    <text evidence="8">Interacts with FtsZ via their C-terminal domains.</text>
</comment>
<evidence type="ECO:0000256" key="8">
    <source>
        <dbReference type="HAMAP-Rule" id="MF_00509"/>
    </source>
</evidence>
<dbReference type="GO" id="GO:0043093">
    <property type="term" value="P:FtsZ-dependent cytokinesis"/>
    <property type="evidence" value="ECO:0007669"/>
    <property type="project" value="UniProtKB-UniRule"/>
</dbReference>
<dbReference type="Gene3D" id="3.30.1400.10">
    <property type="entry name" value="ZipA, C-terminal FtsZ-binding domain"/>
    <property type="match status" value="1"/>
</dbReference>
<evidence type="ECO:0000256" key="6">
    <source>
        <dbReference type="ARBA" id="ARBA00023136"/>
    </source>
</evidence>
<evidence type="ECO:0000256" key="4">
    <source>
        <dbReference type="ARBA" id="ARBA00022692"/>
    </source>
</evidence>
<feature type="domain" description="ZipA C-terminal FtsZ-binding" evidence="11">
    <location>
        <begin position="139"/>
        <end position="269"/>
    </location>
</feature>
<evidence type="ECO:0000256" key="1">
    <source>
        <dbReference type="ARBA" id="ARBA00022475"/>
    </source>
</evidence>
<dbReference type="PATRIC" id="fig|1038922.3.peg.1838"/>
<dbReference type="Proteomes" id="UP000007289">
    <property type="component" value="Chromosome"/>
</dbReference>
<evidence type="ECO:0000313" key="12">
    <source>
        <dbReference type="EMBL" id="EJL02654.1"/>
    </source>
</evidence>
<dbReference type="GO" id="GO:0000917">
    <property type="term" value="P:division septum assembly"/>
    <property type="evidence" value="ECO:0007669"/>
    <property type="project" value="TreeGrafter"/>
</dbReference>
<comment type="similarity">
    <text evidence="8 9">Belongs to the ZipA family.</text>
</comment>
<dbReference type="GO" id="GO:0032153">
    <property type="term" value="C:cell division site"/>
    <property type="evidence" value="ECO:0007669"/>
    <property type="project" value="UniProtKB-UniRule"/>
</dbReference>
<keyword evidence="6 8" id="KW-0472">Membrane</keyword>
<dbReference type="HOGENOM" id="CLU_030174_0_1_6"/>
<keyword evidence="3 8" id="KW-0132">Cell division</keyword>
<keyword evidence="7 8" id="KW-0131">Cell cycle</keyword>
<dbReference type="PANTHER" id="PTHR38685:SF1">
    <property type="entry name" value="CELL DIVISION PROTEIN ZIPA"/>
    <property type="match status" value="1"/>
</dbReference>